<dbReference type="Gene3D" id="2.130.10.10">
    <property type="entry name" value="YVTN repeat-like/Quinoprotein amine dehydrogenase"/>
    <property type="match status" value="1"/>
</dbReference>
<dbReference type="InterPro" id="IPR011047">
    <property type="entry name" value="Quinoprotein_ADH-like_sf"/>
</dbReference>
<protein>
    <recommendedName>
        <fullName evidence="3">Outer membrane protein assembly factor BamB</fullName>
    </recommendedName>
</protein>
<dbReference type="SUPFAM" id="SSF50998">
    <property type="entry name" value="Quinoprotein alcohol dehydrogenase-like"/>
    <property type="match status" value="1"/>
</dbReference>
<evidence type="ECO:0000313" key="2">
    <source>
        <dbReference type="Proteomes" id="UP000711047"/>
    </source>
</evidence>
<comment type="caution">
    <text evidence="1">The sequence shown here is derived from an EMBL/GenBank/DDBJ whole genome shotgun (WGS) entry which is preliminary data.</text>
</comment>
<organism evidence="1 2">
    <name type="scientific">Paenibacillus tritici</name>
    <dbReference type="NCBI Taxonomy" id="1873425"/>
    <lineage>
        <taxon>Bacteria</taxon>
        <taxon>Bacillati</taxon>
        <taxon>Bacillota</taxon>
        <taxon>Bacilli</taxon>
        <taxon>Bacillales</taxon>
        <taxon>Paenibacillaceae</taxon>
        <taxon>Paenibacillus</taxon>
    </lineage>
</organism>
<dbReference type="RefSeq" id="WP_173135476.1">
    <property type="nucleotide sequence ID" value="NZ_JABMKX010000008.1"/>
</dbReference>
<dbReference type="EMBL" id="JABMKX010000008">
    <property type="protein sequence ID" value="NQX46913.1"/>
    <property type="molecule type" value="Genomic_DNA"/>
</dbReference>
<name>A0ABX2DQE9_9BACL</name>
<keyword evidence="2" id="KW-1185">Reference proteome</keyword>
<proteinExistence type="predicted"/>
<dbReference type="Proteomes" id="UP000711047">
    <property type="component" value="Unassembled WGS sequence"/>
</dbReference>
<evidence type="ECO:0000313" key="1">
    <source>
        <dbReference type="EMBL" id="NQX46913.1"/>
    </source>
</evidence>
<accession>A0ABX2DQE9</accession>
<gene>
    <name evidence="1" type="ORF">HQN87_16365</name>
</gene>
<evidence type="ECO:0008006" key="3">
    <source>
        <dbReference type="Google" id="ProtNLM"/>
    </source>
</evidence>
<reference evidence="1 2" key="1">
    <citation type="submission" date="2020-05" db="EMBL/GenBank/DDBJ databases">
        <title>Paenibacillus glebae, sp. nov., Paenibacillus humi sp. nov., Paenibacillus pedi sp. nov., Paenibacillus terrestris sp. nov. and Paenibacillus terricola sp. nov., isolated from a forest top soil sample.</title>
        <authorList>
            <person name="Qi S."/>
            <person name="Carlier A."/>
            <person name="Cnockaert M."/>
            <person name="Vandamme P."/>
        </authorList>
    </citation>
    <scope>NUCLEOTIDE SEQUENCE [LARGE SCALE GENOMIC DNA]</scope>
    <source>
        <strain evidence="1 2">LMG 29502</strain>
    </source>
</reference>
<dbReference type="InterPro" id="IPR015943">
    <property type="entry name" value="WD40/YVTN_repeat-like_dom_sf"/>
</dbReference>
<sequence>MGASVVKNPLEVTQKLYIKNDQGNNVILKNSAEYGMNWFITDKSPYQHYTLYKGPKELIYAQSFEEIIAINAASGKVSWRFPSDWNSDLGSLVGADGTYYILGYDYVKHLSSTVYQADILRFSSSGEATTFKNIKLQTKSFFEDGALFDFYHTGDSEGNYIVLTDEGLQSIRKDGSTNWMLNTISMKDRALDFNNIMGLSSDSNGHIIVDFTDAKAVLNTSGNIIRVEDYNQMKARPVSYSDIDSKDGHGGYYILDDRAATLQDLDFKTRKLKWSYSMNQYEKAAGISLFSGSFATDNKGNVYFGANNGNVYSLDYNGKPRFTLSVGSRVISYPDIVSVNDSLTVISVNNNIICLQKKST</sequence>